<dbReference type="GO" id="GO:0006171">
    <property type="term" value="P:cAMP biosynthetic process"/>
    <property type="evidence" value="ECO:0007669"/>
    <property type="project" value="TreeGrafter"/>
</dbReference>
<reference evidence="3" key="1">
    <citation type="submission" date="2023-07" db="EMBL/GenBank/DDBJ databases">
        <title>Genomic Encyclopedia of Type Strains, Phase IV (KMG-IV): sequencing the most valuable type-strain genomes for metagenomic binning, comparative biology and taxonomic classification.</title>
        <authorList>
            <person name="Goeker M."/>
        </authorList>
    </citation>
    <scope>NUCLEOTIDE SEQUENCE</scope>
    <source>
        <strain evidence="3">DSM 21202</strain>
    </source>
</reference>
<evidence type="ECO:0000259" key="2">
    <source>
        <dbReference type="PROSITE" id="PS50125"/>
    </source>
</evidence>
<keyword evidence="1" id="KW-1133">Transmembrane helix</keyword>
<sequence>MRPIRGPRRRRARRTRFGVAVVAAAIVVAGLALRTADPSALLQLRNLAFDEYQRLSPRTPDPDVPVRVVAIDEASLAELGQWPWPRTVIAEIVGQLRDAGAAAVAVDLAFSETDRADPRSALTSLPDGPARRELLASLGDTSSDRRLADDLATMPAVLGLILTNETGGGPVPVKSGFASAGDPPEPYLPAFTGVTAPIAPLRDAAAGLGAMNWIPDRDQIVRKVPLLFDVRDAVVPSLAAEALRVAQGASTIVVRASNASGQTAFGARSGINAVKIGAVAIETDARGAVRVHYRASDPSRFLSAADVLAGRIDPDAVAGRIVLIGATAPGLLDLRATPIDPAVPGVEIHAQLLEHVLSGARLVHPDWASGLEIVAFVALAILIATATGLLPVRFSVGLGLVVICAWIAASWVAFSRAGLLLDPTFPALGAAAVLFATTGYVGIREERDRRQIRSAFGRYVAPGLVEELVRDPEKLKLGGEIKEMTILFTDMRGFTTVSEGMDAERLTAFVNAFLTPLTDSVLAHRGTIDKYIGDAVMAFWNAPLDDPDHARNACRAALAMLEAIAAFNRRDHGHPPIAIGIGLNTGECCVGNLGSDRRFDYSVIGDDVNIASRLEGQTKAYGVPIIIGERTAAAVPDLALVEFDRVRVKGKKRPISLFGLFGDADHAGDPAFLAIRAAMDTLTDAYRAGRFDDAAAALDRLEQADDGRFATIVALYRERLLIHGGSPAPEGWTGVHDLETK</sequence>
<feature type="domain" description="Guanylate cyclase" evidence="2">
    <location>
        <begin position="485"/>
        <end position="615"/>
    </location>
</feature>
<dbReference type="Pfam" id="PF00211">
    <property type="entry name" value="Guanylate_cyc"/>
    <property type="match status" value="1"/>
</dbReference>
<organism evidence="3 4">
    <name type="scientific">Amorphus orientalis</name>
    <dbReference type="NCBI Taxonomy" id="649198"/>
    <lineage>
        <taxon>Bacteria</taxon>
        <taxon>Pseudomonadati</taxon>
        <taxon>Pseudomonadota</taxon>
        <taxon>Alphaproteobacteria</taxon>
        <taxon>Hyphomicrobiales</taxon>
        <taxon>Amorphaceae</taxon>
        <taxon>Amorphus</taxon>
    </lineage>
</organism>
<name>A0AAE4ARI6_9HYPH</name>
<evidence type="ECO:0000313" key="4">
    <source>
        <dbReference type="Proteomes" id="UP001229244"/>
    </source>
</evidence>
<dbReference type="InterPro" id="IPR029787">
    <property type="entry name" value="Nucleotide_cyclase"/>
</dbReference>
<dbReference type="SUPFAM" id="SSF55073">
    <property type="entry name" value="Nucleotide cyclase"/>
    <property type="match status" value="1"/>
</dbReference>
<keyword evidence="1" id="KW-0812">Transmembrane</keyword>
<accession>A0AAE4ARI6</accession>
<dbReference type="GO" id="GO:0035556">
    <property type="term" value="P:intracellular signal transduction"/>
    <property type="evidence" value="ECO:0007669"/>
    <property type="project" value="InterPro"/>
</dbReference>
<dbReference type="InterPro" id="IPR001054">
    <property type="entry name" value="A/G_cyclase"/>
</dbReference>
<dbReference type="EMBL" id="JAUSUL010000001">
    <property type="protein sequence ID" value="MDQ0314247.1"/>
    <property type="molecule type" value="Genomic_DNA"/>
</dbReference>
<keyword evidence="4" id="KW-1185">Reference proteome</keyword>
<dbReference type="PROSITE" id="PS50125">
    <property type="entry name" value="GUANYLATE_CYCLASE_2"/>
    <property type="match status" value="1"/>
</dbReference>
<feature type="transmembrane region" description="Helical" evidence="1">
    <location>
        <begin position="394"/>
        <end position="413"/>
    </location>
</feature>
<dbReference type="Proteomes" id="UP001229244">
    <property type="component" value="Unassembled WGS sequence"/>
</dbReference>
<dbReference type="SMART" id="SM00044">
    <property type="entry name" value="CYCc"/>
    <property type="match status" value="1"/>
</dbReference>
<dbReference type="Gene3D" id="3.30.70.1230">
    <property type="entry name" value="Nucleotide cyclase"/>
    <property type="match status" value="1"/>
</dbReference>
<dbReference type="GO" id="GO:0004016">
    <property type="term" value="F:adenylate cyclase activity"/>
    <property type="evidence" value="ECO:0007669"/>
    <property type="project" value="UniProtKB-EC"/>
</dbReference>
<gene>
    <name evidence="3" type="ORF">J2S73_000684</name>
</gene>
<feature type="transmembrane region" description="Helical" evidence="1">
    <location>
        <begin position="425"/>
        <end position="443"/>
    </location>
</feature>
<comment type="caution">
    <text evidence="3">The sequence shown here is derived from an EMBL/GenBank/DDBJ whole genome shotgun (WGS) entry which is preliminary data.</text>
</comment>
<protein>
    <submittedName>
        <fullName evidence="3">Adenylate cyclase</fullName>
        <ecNumber evidence="3">4.6.1.1</ecNumber>
    </submittedName>
</protein>
<dbReference type="RefSeq" id="WP_306884021.1">
    <property type="nucleotide sequence ID" value="NZ_JAUSUL010000001.1"/>
</dbReference>
<dbReference type="Pfam" id="PF05226">
    <property type="entry name" value="CHASE2"/>
    <property type="match status" value="1"/>
</dbReference>
<dbReference type="CDD" id="cd07302">
    <property type="entry name" value="CHD"/>
    <property type="match status" value="1"/>
</dbReference>
<dbReference type="PANTHER" id="PTHR43081">
    <property type="entry name" value="ADENYLATE CYCLASE, TERMINAL-DIFFERENTIATION SPECIFIC-RELATED"/>
    <property type="match status" value="1"/>
</dbReference>
<keyword evidence="1" id="KW-0472">Membrane</keyword>
<evidence type="ECO:0000256" key="1">
    <source>
        <dbReference type="SAM" id="Phobius"/>
    </source>
</evidence>
<dbReference type="AlphaFoldDB" id="A0AAE4ARI6"/>
<keyword evidence="3" id="KW-0456">Lyase</keyword>
<proteinExistence type="predicted"/>
<evidence type="ECO:0000313" key="3">
    <source>
        <dbReference type="EMBL" id="MDQ0314247.1"/>
    </source>
</evidence>
<dbReference type="InterPro" id="IPR007890">
    <property type="entry name" value="CHASE2"/>
</dbReference>
<dbReference type="SMART" id="SM01080">
    <property type="entry name" value="CHASE2"/>
    <property type="match status" value="1"/>
</dbReference>
<dbReference type="PANTHER" id="PTHR43081:SF1">
    <property type="entry name" value="ADENYLATE CYCLASE, TERMINAL-DIFFERENTIATION SPECIFIC"/>
    <property type="match status" value="1"/>
</dbReference>
<dbReference type="InterPro" id="IPR050697">
    <property type="entry name" value="Adenylyl/Guanylyl_Cyclase_3/4"/>
</dbReference>
<dbReference type="EC" id="4.6.1.1" evidence="3"/>
<feature type="transmembrane region" description="Helical" evidence="1">
    <location>
        <begin position="367"/>
        <end position="387"/>
    </location>
</feature>